<dbReference type="GO" id="GO:0016787">
    <property type="term" value="F:hydrolase activity"/>
    <property type="evidence" value="ECO:0007669"/>
    <property type="project" value="UniProtKB-KW"/>
</dbReference>
<gene>
    <name evidence="2" type="ORF">RBU60_12420</name>
</gene>
<reference evidence="2 3" key="1">
    <citation type="submission" date="2023-08" db="EMBL/GenBank/DDBJ databases">
        <title>Mesonia sp. MT50, isolated from deep-sea sediment of the Mariana Trench.</title>
        <authorList>
            <person name="Fu H."/>
        </authorList>
    </citation>
    <scope>NUCLEOTIDE SEQUENCE [LARGE SCALE GENOMIC DNA]</scope>
    <source>
        <strain evidence="2 3">MT50</strain>
    </source>
</reference>
<evidence type="ECO:0000259" key="1">
    <source>
        <dbReference type="Pfam" id="PF00561"/>
    </source>
</evidence>
<comment type="caution">
    <text evidence="2">The sequence shown here is derived from an EMBL/GenBank/DDBJ whole genome shotgun (WGS) entry which is preliminary data.</text>
</comment>
<proteinExistence type="predicted"/>
<dbReference type="EMBL" id="JAVHUL010000041">
    <property type="protein sequence ID" value="MDQ7918380.1"/>
    <property type="molecule type" value="Genomic_DNA"/>
</dbReference>
<dbReference type="Gene3D" id="3.40.50.1820">
    <property type="entry name" value="alpha/beta hydrolase"/>
    <property type="match status" value="1"/>
</dbReference>
<organism evidence="2 3">
    <name type="scientific">Mesonia profundi</name>
    <dbReference type="NCBI Taxonomy" id="3070998"/>
    <lineage>
        <taxon>Bacteria</taxon>
        <taxon>Pseudomonadati</taxon>
        <taxon>Bacteroidota</taxon>
        <taxon>Flavobacteriia</taxon>
        <taxon>Flavobacteriales</taxon>
        <taxon>Flavobacteriaceae</taxon>
        <taxon>Mesonia</taxon>
    </lineage>
</organism>
<keyword evidence="2" id="KW-0378">Hydrolase</keyword>
<dbReference type="Proteomes" id="UP001230915">
    <property type="component" value="Unassembled WGS sequence"/>
</dbReference>
<keyword evidence="3" id="KW-1185">Reference proteome</keyword>
<feature type="domain" description="AB hydrolase-1" evidence="1">
    <location>
        <begin position="38"/>
        <end position="144"/>
    </location>
</feature>
<accession>A0ABU1A3T5</accession>
<dbReference type="InterPro" id="IPR050266">
    <property type="entry name" value="AB_hydrolase_sf"/>
</dbReference>
<evidence type="ECO:0000313" key="2">
    <source>
        <dbReference type="EMBL" id="MDQ7918380.1"/>
    </source>
</evidence>
<dbReference type="InterPro" id="IPR000073">
    <property type="entry name" value="AB_hydrolase_1"/>
</dbReference>
<dbReference type="SUPFAM" id="SSF53474">
    <property type="entry name" value="alpha/beta-Hydrolases"/>
    <property type="match status" value="1"/>
</dbReference>
<name>A0ABU1A3T5_9FLAO</name>
<protein>
    <submittedName>
        <fullName evidence="2">Alpha/beta hydrolase</fullName>
    </submittedName>
</protein>
<evidence type="ECO:0000313" key="3">
    <source>
        <dbReference type="Proteomes" id="UP001230915"/>
    </source>
</evidence>
<dbReference type="Pfam" id="PF00561">
    <property type="entry name" value="Abhydrolase_1"/>
    <property type="match status" value="1"/>
</dbReference>
<dbReference type="InterPro" id="IPR029058">
    <property type="entry name" value="AB_hydrolase_fold"/>
</dbReference>
<sequence>MKNTILLLAVLFFQSNMYGQSQESSYPFEVKIEGKGDPIILIPGLASSGEVWNQTLEALQNHYQCHILTLAGFNTQEPINLEKGFLPVIQEGIKKYIQQELTQRPILIGHSLGGFLSMSLASEDSKMLKKIIIVDSYPFISAAFNPNATEESSIPQAKMIKKMILSTADSTFAEQQKVTMATMMKDSQKIKIATTWSLNSSRKTIAQAMYELMTTDLREKISQIKIPVLVLGSWYAAKDYGVTKEMIQSNYERQFQGVSSVKIKIAPTAKHFIMWDEPNWFYKEIKVFMNHE</sequence>
<dbReference type="PANTHER" id="PTHR43798">
    <property type="entry name" value="MONOACYLGLYCEROL LIPASE"/>
    <property type="match status" value="1"/>
</dbReference>
<dbReference type="RefSeq" id="WP_308865375.1">
    <property type="nucleotide sequence ID" value="NZ_JAVHUL010000041.1"/>
</dbReference>